<proteinExistence type="evidence at transcript level"/>
<sequence length="267" mass="29037">MASCNVKALNLCFGGKRVSLSQQFGTRNWIIRKSVQYTSLDMSQHRVGFLKSSNGPLSQIQPVTSSENGSKEIESSGLTSTLIPKLNEVEFLLTKLCETSIGELELKLAGFHLHVLRDSTEKVKTLPRQTPASVNINVVPEAPKSNGPVASSSLAILKPEPSSGSVQRFLDKAADEGFVIIYSPKVGFFRRSRTIKGKRAPPSCKETQKVQEGQVICYIEQLGGQLPIESDVSGEVIRILREDGDPVGYGDALIAILPSFPGIKKLQ</sequence>
<dbReference type="FunFam" id="2.40.50.100:FF:000059">
    <property type="entry name" value="Biotin/lipoyl attachment domain-containing protein"/>
    <property type="match status" value="1"/>
</dbReference>
<evidence type="ECO:0000313" key="2">
    <source>
        <dbReference type="EMBL" id="AFK49141.1"/>
    </source>
</evidence>
<dbReference type="RefSeq" id="XP_057459045.1">
    <property type="nucleotide sequence ID" value="XM_057603062.1"/>
</dbReference>
<evidence type="ECO:0000259" key="1">
    <source>
        <dbReference type="Pfam" id="PF00364"/>
    </source>
</evidence>
<feature type="domain" description="Lipoyl-binding" evidence="1">
    <location>
        <begin position="202"/>
        <end position="256"/>
    </location>
</feature>
<organism evidence="2">
    <name type="scientific">Lotus japonicus</name>
    <name type="common">Lotus corniculatus var. japonicus</name>
    <dbReference type="NCBI Taxonomy" id="34305"/>
    <lineage>
        <taxon>Eukaryota</taxon>
        <taxon>Viridiplantae</taxon>
        <taxon>Streptophyta</taxon>
        <taxon>Embryophyta</taxon>
        <taxon>Tracheophyta</taxon>
        <taxon>Spermatophyta</taxon>
        <taxon>Magnoliopsida</taxon>
        <taxon>eudicotyledons</taxon>
        <taxon>Gunneridae</taxon>
        <taxon>Pentapetalae</taxon>
        <taxon>rosids</taxon>
        <taxon>fabids</taxon>
        <taxon>Fabales</taxon>
        <taxon>Fabaceae</taxon>
        <taxon>Papilionoideae</taxon>
        <taxon>50 kb inversion clade</taxon>
        <taxon>NPAAA clade</taxon>
        <taxon>Hologalegina</taxon>
        <taxon>robinioid clade</taxon>
        <taxon>Loteae</taxon>
        <taxon>Lotus</taxon>
    </lineage>
</organism>
<accession>I3T9E9</accession>
<dbReference type="OMA" id="IHSPRVG"/>
<name>I3T9E9_LOTJA</name>
<dbReference type="GeneID" id="130749686"/>
<dbReference type="KEGG" id="lja:130749686"/>
<dbReference type="Gene3D" id="2.40.50.100">
    <property type="match status" value="1"/>
</dbReference>
<dbReference type="SUPFAM" id="SSF51230">
    <property type="entry name" value="Single hybrid motif"/>
    <property type="match status" value="1"/>
</dbReference>
<dbReference type="EMBL" id="BT149347">
    <property type="protein sequence ID" value="AFK49141.1"/>
    <property type="molecule type" value="mRNA"/>
</dbReference>
<dbReference type="AlphaFoldDB" id="I3T9E9"/>
<dbReference type="PANTHER" id="PTHR47597">
    <property type="entry name" value="IS A MEMBER OF THE PF|00364 BIOTIN-REQUIRING ENZYMES FAMILY-RELATED"/>
    <property type="match status" value="1"/>
</dbReference>
<dbReference type="Pfam" id="PF00364">
    <property type="entry name" value="Biotin_lipoyl"/>
    <property type="match status" value="1"/>
</dbReference>
<dbReference type="InterPro" id="IPR011053">
    <property type="entry name" value="Single_hybrid_motif"/>
</dbReference>
<dbReference type="InterPro" id="IPR000089">
    <property type="entry name" value="Biotin_lipoyl"/>
</dbReference>
<protein>
    <recommendedName>
        <fullName evidence="1">Lipoyl-binding domain-containing protein</fullName>
    </recommendedName>
</protein>
<dbReference type="OrthoDB" id="529457at2759"/>
<reference evidence="2" key="1">
    <citation type="submission" date="2012-05" db="EMBL/GenBank/DDBJ databases">
        <authorList>
            <person name="Krishnakumar V."/>
            <person name="Cheung F."/>
            <person name="Xiao Y."/>
            <person name="Chan A."/>
            <person name="Moskal W.A."/>
            <person name="Town C.D."/>
        </authorList>
    </citation>
    <scope>NUCLEOTIDE SEQUENCE</scope>
</reference>
<dbReference type="InterPro" id="IPR053217">
    <property type="entry name" value="ACC_Biotin_Carrier"/>
</dbReference>
<dbReference type="CDD" id="cd06850">
    <property type="entry name" value="biotinyl_domain"/>
    <property type="match status" value="1"/>
</dbReference>
<dbReference type="PANTHER" id="PTHR47597:SF1">
    <property type="entry name" value="IS A MEMBER OF THE PF|00364 BIOTIN-REQUIRING ENZYMES FAMILY-RELATED"/>
    <property type="match status" value="1"/>
</dbReference>